<evidence type="ECO:0000256" key="2">
    <source>
        <dbReference type="ARBA" id="ARBA00005073"/>
    </source>
</evidence>
<sequence>MIYLWLKAFHIVSVTVWIGGMFVAAIAVAALSAPKSLPGAPGPVGIAQPDIIGAVRRWDRWATSPAMLLAWLFGLAVATEGGWFGARWLMMKLVFVVALSGLHGILSGTLRKLARPDGRPSPASGHALPVIVGAVVVIVLLVVLKPL</sequence>
<comment type="subcellular location">
    <subcellularLocation>
        <location evidence="1">Cell membrane</location>
        <topology evidence="1">Multi-pass membrane protein</topology>
    </subcellularLocation>
</comment>
<name>A0A2B8B8U7_9PROT</name>
<dbReference type="PIRSF" id="PIRSF004638">
    <property type="entry name" value="UCP004638"/>
    <property type="match status" value="1"/>
</dbReference>
<keyword evidence="7 15" id="KW-0812">Transmembrane</keyword>
<dbReference type="EMBL" id="PDKW01000039">
    <property type="protein sequence ID" value="PGH57724.1"/>
    <property type="molecule type" value="Genomic_DNA"/>
</dbReference>
<evidence type="ECO:0000313" key="16">
    <source>
        <dbReference type="EMBL" id="PGH57724.1"/>
    </source>
</evidence>
<dbReference type="OrthoDB" id="8367737at2"/>
<evidence type="ECO:0000256" key="4">
    <source>
        <dbReference type="ARBA" id="ARBA00017504"/>
    </source>
</evidence>
<dbReference type="GO" id="GO:0070818">
    <property type="term" value="F:protoporphyrinogen oxidase activity"/>
    <property type="evidence" value="ECO:0007669"/>
    <property type="project" value="UniProtKB-UniRule"/>
</dbReference>
<evidence type="ECO:0000256" key="15">
    <source>
        <dbReference type="SAM" id="Phobius"/>
    </source>
</evidence>
<evidence type="ECO:0000256" key="13">
    <source>
        <dbReference type="ARBA" id="ARBA00048390"/>
    </source>
</evidence>
<keyword evidence="9 15" id="KW-1133">Transmembrane helix</keyword>
<evidence type="ECO:0000256" key="1">
    <source>
        <dbReference type="ARBA" id="ARBA00004651"/>
    </source>
</evidence>
<dbReference type="PANTHER" id="PTHR40255">
    <property type="entry name" value="UPF0093 MEMBRANE PROTEIN SLR1790"/>
    <property type="match status" value="1"/>
</dbReference>
<evidence type="ECO:0000256" key="5">
    <source>
        <dbReference type="ARBA" id="ARBA00022475"/>
    </source>
</evidence>
<feature type="transmembrane region" description="Helical" evidence="15">
    <location>
        <begin position="93"/>
        <end position="114"/>
    </location>
</feature>
<comment type="pathway">
    <text evidence="2 14">Porphyrin-containing compound metabolism; protoporphyrin-IX biosynthesis; protoporphyrin-IX from protoporphyrinogen-IX: step 1/1.</text>
</comment>
<evidence type="ECO:0000313" key="17">
    <source>
        <dbReference type="Proteomes" id="UP000225379"/>
    </source>
</evidence>
<dbReference type="AlphaFoldDB" id="A0A2B8B8U7"/>
<dbReference type="UniPathway" id="UPA00251">
    <property type="reaction ID" value="UER00324"/>
</dbReference>
<organism evidence="16 17">
    <name type="scientific">Azospirillum palustre</name>
    <dbReference type="NCBI Taxonomy" id="2044885"/>
    <lineage>
        <taxon>Bacteria</taxon>
        <taxon>Pseudomonadati</taxon>
        <taxon>Pseudomonadota</taxon>
        <taxon>Alphaproteobacteria</taxon>
        <taxon>Rhodospirillales</taxon>
        <taxon>Azospirillaceae</taxon>
        <taxon>Azospirillum</taxon>
    </lineage>
</organism>
<dbReference type="RefSeq" id="WP_098735716.1">
    <property type="nucleotide sequence ID" value="NZ_PDKW01000039.1"/>
</dbReference>
<keyword evidence="5 14" id="KW-1003">Cell membrane</keyword>
<comment type="cofactor">
    <cofactor evidence="14">
        <name>heme b</name>
        <dbReference type="ChEBI" id="CHEBI:60344"/>
    </cofactor>
    <text evidence="14">Binds 1 heme b (iron(II)-protoporphyrin IX) group per subunit.</text>
</comment>
<dbReference type="EC" id="1.3.99.-" evidence="14"/>
<keyword evidence="12 14" id="KW-0472">Membrane</keyword>
<evidence type="ECO:0000256" key="7">
    <source>
        <dbReference type="ARBA" id="ARBA00022692"/>
    </source>
</evidence>
<accession>A0A2B8B8U7</accession>
<feature type="transmembrane region" description="Helical" evidence="15">
    <location>
        <begin position="12"/>
        <end position="33"/>
    </location>
</feature>
<dbReference type="Proteomes" id="UP000225379">
    <property type="component" value="Unassembled WGS sequence"/>
</dbReference>
<evidence type="ECO:0000256" key="8">
    <source>
        <dbReference type="ARBA" id="ARBA00022723"/>
    </source>
</evidence>
<comment type="function">
    <text evidence="14">Catalyzes the oxidation of protoporphyrinogen IX to protoporphyrin IX.</text>
</comment>
<keyword evidence="11 14" id="KW-0408">Iron</keyword>
<feature type="transmembrane region" description="Helical" evidence="15">
    <location>
        <begin position="126"/>
        <end position="144"/>
    </location>
</feature>
<evidence type="ECO:0000256" key="6">
    <source>
        <dbReference type="ARBA" id="ARBA00022617"/>
    </source>
</evidence>
<evidence type="ECO:0000256" key="11">
    <source>
        <dbReference type="ARBA" id="ARBA00023004"/>
    </source>
</evidence>
<dbReference type="InterPro" id="IPR005265">
    <property type="entry name" value="HemJ-like"/>
</dbReference>
<reference evidence="17" key="1">
    <citation type="submission" date="2017-10" db="EMBL/GenBank/DDBJ databases">
        <authorList>
            <person name="Kravchenko I.K."/>
            <person name="Grouzdev D.S."/>
        </authorList>
    </citation>
    <scope>NUCLEOTIDE SEQUENCE [LARGE SCALE GENOMIC DNA]</scope>
    <source>
        <strain evidence="17">B2</strain>
    </source>
</reference>
<feature type="transmembrane region" description="Helical" evidence="15">
    <location>
        <begin position="66"/>
        <end position="86"/>
    </location>
</feature>
<comment type="caution">
    <text evidence="16">The sequence shown here is derived from an EMBL/GenBank/DDBJ whole genome shotgun (WGS) entry which is preliminary data.</text>
</comment>
<dbReference type="GO" id="GO:0046872">
    <property type="term" value="F:metal ion binding"/>
    <property type="evidence" value="ECO:0007669"/>
    <property type="project" value="UniProtKB-UniRule"/>
</dbReference>
<gene>
    <name evidence="16" type="ORF">CRT60_06995</name>
</gene>
<comment type="catalytic activity">
    <reaction evidence="13 14">
        <text>protoporphyrinogen IX + 3 A = protoporphyrin IX + 3 AH2</text>
        <dbReference type="Rhea" id="RHEA:62000"/>
        <dbReference type="ChEBI" id="CHEBI:13193"/>
        <dbReference type="ChEBI" id="CHEBI:17499"/>
        <dbReference type="ChEBI" id="CHEBI:57306"/>
        <dbReference type="ChEBI" id="CHEBI:57307"/>
    </reaction>
</comment>
<keyword evidence="17" id="KW-1185">Reference proteome</keyword>
<dbReference type="PANTHER" id="PTHR40255:SF1">
    <property type="entry name" value="PROTOPORPHYRINOGEN IX OXIDASE"/>
    <property type="match status" value="1"/>
</dbReference>
<evidence type="ECO:0000256" key="12">
    <source>
        <dbReference type="ARBA" id="ARBA00023136"/>
    </source>
</evidence>
<keyword evidence="10" id="KW-0560">Oxidoreductase</keyword>
<evidence type="ECO:0000256" key="3">
    <source>
        <dbReference type="ARBA" id="ARBA00006501"/>
    </source>
</evidence>
<keyword evidence="6 14" id="KW-0349">Heme</keyword>
<protein>
    <recommendedName>
        <fullName evidence="4 14">Protoporphyrinogen IX oxidase</fullName>
        <ecNumber evidence="14">1.3.99.-</ecNumber>
    </recommendedName>
</protein>
<dbReference type="Pfam" id="PF03653">
    <property type="entry name" value="UPF0093"/>
    <property type="match status" value="1"/>
</dbReference>
<proteinExistence type="inferred from homology"/>
<evidence type="ECO:0000256" key="10">
    <source>
        <dbReference type="ARBA" id="ARBA00023002"/>
    </source>
</evidence>
<keyword evidence="8 14" id="KW-0479">Metal-binding</keyword>
<dbReference type="GO" id="GO:0005886">
    <property type="term" value="C:plasma membrane"/>
    <property type="evidence" value="ECO:0007669"/>
    <property type="project" value="UniProtKB-SubCell"/>
</dbReference>
<evidence type="ECO:0000256" key="14">
    <source>
        <dbReference type="PIRNR" id="PIRNR004638"/>
    </source>
</evidence>
<evidence type="ECO:0000256" key="9">
    <source>
        <dbReference type="ARBA" id="ARBA00022989"/>
    </source>
</evidence>
<comment type="similarity">
    <text evidence="3 14">Belongs to the HemJ family.</text>
</comment>
<dbReference type="GO" id="GO:0006782">
    <property type="term" value="P:protoporphyrinogen IX biosynthetic process"/>
    <property type="evidence" value="ECO:0007669"/>
    <property type="project" value="UniProtKB-UniRule"/>
</dbReference>